<dbReference type="RefSeq" id="XP_007511524.1">
    <property type="nucleotide sequence ID" value="XM_007511462.1"/>
</dbReference>
<feature type="transmembrane region" description="Helical" evidence="5">
    <location>
        <begin position="202"/>
        <end position="221"/>
    </location>
</feature>
<dbReference type="PANTHER" id="PTHR11132">
    <property type="entry name" value="SOLUTE CARRIER FAMILY 35"/>
    <property type="match status" value="1"/>
</dbReference>
<organism evidence="7 8">
    <name type="scientific">Bathycoccus prasinos</name>
    <dbReference type="NCBI Taxonomy" id="41875"/>
    <lineage>
        <taxon>Eukaryota</taxon>
        <taxon>Viridiplantae</taxon>
        <taxon>Chlorophyta</taxon>
        <taxon>Mamiellophyceae</taxon>
        <taxon>Mamiellales</taxon>
        <taxon>Bathycoccaceae</taxon>
        <taxon>Bathycoccus</taxon>
    </lineage>
</organism>
<feature type="transmembrane region" description="Helical" evidence="5">
    <location>
        <begin position="326"/>
        <end position="344"/>
    </location>
</feature>
<accession>K8EYR6</accession>
<evidence type="ECO:0000256" key="1">
    <source>
        <dbReference type="ARBA" id="ARBA00004141"/>
    </source>
</evidence>
<name>K8EYR6_9CHLO</name>
<evidence type="ECO:0000256" key="2">
    <source>
        <dbReference type="ARBA" id="ARBA00022692"/>
    </source>
</evidence>
<keyword evidence="3 5" id="KW-1133">Transmembrane helix</keyword>
<dbReference type="GO" id="GO:0016020">
    <property type="term" value="C:membrane"/>
    <property type="evidence" value="ECO:0007669"/>
    <property type="project" value="UniProtKB-SubCell"/>
</dbReference>
<dbReference type="OrthoDB" id="417037at2759"/>
<dbReference type="InterPro" id="IPR050186">
    <property type="entry name" value="TPT_transporter"/>
</dbReference>
<gene>
    <name evidence="7" type="ORF">Bathy08g04360</name>
</gene>
<feature type="transmembrane region" description="Helical" evidence="5">
    <location>
        <begin position="30"/>
        <end position="51"/>
    </location>
</feature>
<feature type="transmembrane region" description="Helical" evidence="5">
    <location>
        <begin position="274"/>
        <end position="291"/>
    </location>
</feature>
<evidence type="ECO:0000313" key="8">
    <source>
        <dbReference type="Proteomes" id="UP000198341"/>
    </source>
</evidence>
<dbReference type="AlphaFoldDB" id="K8EYR6"/>
<dbReference type="eggNOG" id="KOG1444">
    <property type="taxonomic scope" value="Eukaryota"/>
</dbReference>
<dbReference type="Pfam" id="PF03151">
    <property type="entry name" value="TPT"/>
    <property type="match status" value="1"/>
</dbReference>
<comment type="subcellular location">
    <subcellularLocation>
        <location evidence="1">Membrane</location>
        <topology evidence="1">Multi-pass membrane protein</topology>
    </subcellularLocation>
</comment>
<feature type="domain" description="Sugar phosphate transporter" evidence="6">
    <location>
        <begin position="43"/>
        <end position="342"/>
    </location>
</feature>
<feature type="transmembrane region" description="Helical" evidence="5">
    <location>
        <begin position="233"/>
        <end position="254"/>
    </location>
</feature>
<feature type="transmembrane region" description="Helical" evidence="5">
    <location>
        <begin position="127"/>
        <end position="147"/>
    </location>
</feature>
<feature type="transmembrane region" description="Helical" evidence="5">
    <location>
        <begin position="63"/>
        <end position="82"/>
    </location>
</feature>
<keyword evidence="8" id="KW-1185">Reference proteome</keyword>
<keyword evidence="4 5" id="KW-0472">Membrane</keyword>
<evidence type="ECO:0000256" key="4">
    <source>
        <dbReference type="ARBA" id="ARBA00023136"/>
    </source>
</evidence>
<feature type="transmembrane region" description="Helical" evidence="5">
    <location>
        <begin position="179"/>
        <end position="196"/>
    </location>
</feature>
<dbReference type="Proteomes" id="UP000198341">
    <property type="component" value="Chromosome 8"/>
</dbReference>
<evidence type="ECO:0000256" key="5">
    <source>
        <dbReference type="SAM" id="Phobius"/>
    </source>
</evidence>
<sequence>MLLSSKNKPFSTLQIAGAGLLHLQKKPKATAFQCASVAFSYMACAVALLCFNKTALSLYDFPFANVITLSQLIVSTMLLYVFKRLNLIAFVDQQDGEETMSNNGKVPKGGLNVKTGFPTVKLFRTTLPLALAYLTYMLLSMISLRGVNLPMYTTLRRTTGAFTMATEFLAFGKAQERDVIFAVMLMVLGAIIAGMNDMEFNLYGYFMVVLNNVATSVYLIMIGRVSKKSGLNAFGLMWTNGIWCGAPLFALSLLRGEVFSTIVYINENSGFVKVLFGSCVLAFALNYSIFLNTSMNSALTQAICGNVKDLAVVWIGYIFFGGVFQWANFSGMIVGVFGSVYYAAIKLKKTRVKDPKESE</sequence>
<protein>
    <recommendedName>
        <fullName evidence="6">Sugar phosphate transporter domain-containing protein</fullName>
    </recommendedName>
</protein>
<dbReference type="InterPro" id="IPR004853">
    <property type="entry name" value="Sugar_P_trans_dom"/>
</dbReference>
<reference evidence="7 8" key="1">
    <citation type="submission" date="2011-10" db="EMBL/GenBank/DDBJ databases">
        <authorList>
            <person name="Genoscope - CEA"/>
        </authorList>
    </citation>
    <scope>NUCLEOTIDE SEQUENCE [LARGE SCALE GENOMIC DNA]</scope>
    <source>
        <strain evidence="7 8">RCC 1105</strain>
    </source>
</reference>
<dbReference type="EMBL" id="FO082271">
    <property type="protein sequence ID" value="CCO17645.1"/>
    <property type="molecule type" value="Genomic_DNA"/>
</dbReference>
<proteinExistence type="predicted"/>
<evidence type="ECO:0000313" key="7">
    <source>
        <dbReference type="EMBL" id="CCO17645.1"/>
    </source>
</evidence>
<dbReference type="GeneID" id="19014415"/>
<feature type="transmembrane region" description="Helical" evidence="5">
    <location>
        <begin position="298"/>
        <end position="320"/>
    </location>
</feature>
<evidence type="ECO:0000256" key="3">
    <source>
        <dbReference type="ARBA" id="ARBA00022989"/>
    </source>
</evidence>
<evidence type="ECO:0000259" key="6">
    <source>
        <dbReference type="Pfam" id="PF03151"/>
    </source>
</evidence>
<keyword evidence="2 5" id="KW-0812">Transmembrane</keyword>
<dbReference type="KEGG" id="bpg:Bathy08g04360"/>